<dbReference type="InterPro" id="IPR013785">
    <property type="entry name" value="Aldolase_TIM"/>
</dbReference>
<dbReference type="Pfam" id="PF00724">
    <property type="entry name" value="Oxidored_FMN"/>
    <property type="match status" value="1"/>
</dbReference>
<gene>
    <name evidence="4" type="ORF">FZC84_00215</name>
</gene>
<dbReference type="PANTHER" id="PTHR43656:SF2">
    <property type="entry name" value="BINDING OXIDOREDUCTASE, PUTATIVE (AFU_ORTHOLOGUE AFUA_2G08260)-RELATED"/>
    <property type="match status" value="1"/>
</dbReference>
<dbReference type="RefSeq" id="WP_148952513.1">
    <property type="nucleotide sequence ID" value="NZ_VTEG01000001.1"/>
</dbReference>
<proteinExistence type="predicted"/>
<evidence type="ECO:0000313" key="4">
    <source>
        <dbReference type="EMBL" id="TYS01131.1"/>
    </source>
</evidence>
<feature type="domain" description="NADH:flavin oxidoreductase/NADH oxidase N-terminal" evidence="3">
    <location>
        <begin position="10"/>
        <end position="345"/>
    </location>
</feature>
<dbReference type="SUPFAM" id="SSF51395">
    <property type="entry name" value="FMN-linked oxidoreductases"/>
    <property type="match status" value="1"/>
</dbReference>
<dbReference type="GO" id="GO:0016491">
    <property type="term" value="F:oxidoreductase activity"/>
    <property type="evidence" value="ECO:0007669"/>
    <property type="project" value="UniProtKB-KW"/>
</dbReference>
<keyword evidence="2" id="KW-0560">Oxidoreductase</keyword>
<keyword evidence="1" id="KW-0285">Flavoprotein</keyword>
<evidence type="ECO:0000256" key="2">
    <source>
        <dbReference type="ARBA" id="ARBA00023002"/>
    </source>
</evidence>
<evidence type="ECO:0000256" key="1">
    <source>
        <dbReference type="ARBA" id="ARBA00022630"/>
    </source>
</evidence>
<organism evidence="4 5">
    <name type="scientific">Rossellomorea vietnamensis</name>
    <dbReference type="NCBI Taxonomy" id="218284"/>
    <lineage>
        <taxon>Bacteria</taxon>
        <taxon>Bacillati</taxon>
        <taxon>Bacillota</taxon>
        <taxon>Bacilli</taxon>
        <taxon>Bacillales</taxon>
        <taxon>Bacillaceae</taxon>
        <taxon>Rossellomorea</taxon>
    </lineage>
</organism>
<protein>
    <submittedName>
        <fullName evidence="4">NADH:flavin oxidoreductase/NADH oxidase family protein</fullName>
    </submittedName>
</protein>
<dbReference type="Gene3D" id="3.20.20.70">
    <property type="entry name" value="Aldolase class I"/>
    <property type="match status" value="1"/>
</dbReference>
<accession>A0A5D4MJE6</accession>
<comment type="caution">
    <text evidence="4">The sequence shown here is derived from an EMBL/GenBank/DDBJ whole genome shotgun (WGS) entry which is preliminary data.</text>
</comment>
<sequence length="412" mass="45672">MYNHHHPLSQPLILPNGVSIKNRFFKSAMSEALGTEDHNSSPALATLYNTWADGGTGLVVTGNVMVDRNALGESGNVVIEDERDLDSLSQWAKAGTRNGTHLWMQINHPGKQSPRTLSKKPVAPSALPLSGNLKKFFNEPRALTVEEIQDLISRFGKAAKIAQKAGFTGVQIHGAHGYLISQFLSPYHNRRNDEWGGSLENRMRFLLHVYHEIRKQTGENFPIGIKLNSADFQRGGFTEEESLEVIRKLAQAGIDLIEISGGNYENPMMQGSNVKESTKKREAYFLAFAAKVREIVSTPLVVTGGFRSEKAMTDAVAQGEIDMVGIAKPLALIPDLPNQIFQGTYETIKLKPMKTGLKWLDKSASMLEIVWYEQQLARMGNSQPPKPGHSVWMALLHTIITNGTSVFKKRRA</sequence>
<dbReference type="Proteomes" id="UP000325182">
    <property type="component" value="Unassembled WGS sequence"/>
</dbReference>
<name>A0A5D4MJE6_9BACI</name>
<dbReference type="EMBL" id="VTEG01000001">
    <property type="protein sequence ID" value="TYS01131.1"/>
    <property type="molecule type" value="Genomic_DNA"/>
</dbReference>
<evidence type="ECO:0000313" key="5">
    <source>
        <dbReference type="Proteomes" id="UP000325182"/>
    </source>
</evidence>
<reference evidence="4 5" key="1">
    <citation type="submission" date="2019-08" db="EMBL/GenBank/DDBJ databases">
        <title>Bacillus genomes from the desert of Cuatro Cienegas, Coahuila.</title>
        <authorList>
            <person name="Olmedo-Alvarez G."/>
        </authorList>
    </citation>
    <scope>NUCLEOTIDE SEQUENCE [LARGE SCALE GENOMIC DNA]</scope>
    <source>
        <strain evidence="4 5">CH128b_4D</strain>
    </source>
</reference>
<dbReference type="PANTHER" id="PTHR43656">
    <property type="entry name" value="BINDING OXIDOREDUCTASE, PUTATIVE (AFU_ORTHOLOGUE AFUA_2G08260)-RELATED"/>
    <property type="match status" value="1"/>
</dbReference>
<dbReference type="AlphaFoldDB" id="A0A5D4MJE6"/>
<dbReference type="GO" id="GO:0010181">
    <property type="term" value="F:FMN binding"/>
    <property type="evidence" value="ECO:0007669"/>
    <property type="project" value="InterPro"/>
</dbReference>
<dbReference type="InterPro" id="IPR051799">
    <property type="entry name" value="NADH_flavin_oxidoreductase"/>
</dbReference>
<dbReference type="CDD" id="cd04733">
    <property type="entry name" value="OYE_like_2_FMN"/>
    <property type="match status" value="1"/>
</dbReference>
<evidence type="ECO:0000259" key="3">
    <source>
        <dbReference type="Pfam" id="PF00724"/>
    </source>
</evidence>
<dbReference type="InterPro" id="IPR001155">
    <property type="entry name" value="OxRdtase_FMN_N"/>
</dbReference>